<dbReference type="Pfam" id="PF18882">
    <property type="entry name" value="DUF5647"/>
    <property type="match status" value="1"/>
</dbReference>
<sequence length="77" mass="8413">MSSTFVDRNIRLGFQLARDIVDDPSLLDEIPDGATVVLIPDDDAELAAANLRQGIAAFRAGANVYLRHMRATTARED</sequence>
<dbReference type="EMBL" id="CP001823">
    <property type="protein sequence ID" value="ACZ37943.1"/>
    <property type="molecule type" value="Genomic_DNA"/>
</dbReference>
<evidence type="ECO:0000313" key="1">
    <source>
        <dbReference type="EMBL" id="ACZ37943.1"/>
    </source>
</evidence>
<dbReference type="InParanoid" id="D1C126"/>
<evidence type="ECO:0000313" key="2">
    <source>
        <dbReference type="Proteomes" id="UP000002027"/>
    </source>
</evidence>
<dbReference type="RefSeq" id="WP_012870990.1">
    <property type="nucleotide sequence ID" value="NC_013523.1"/>
</dbReference>
<dbReference type="KEGG" id="sti:Sthe_0505"/>
<keyword evidence="2" id="KW-1185">Reference proteome</keyword>
<dbReference type="AlphaFoldDB" id="D1C126"/>
<accession>D1C126</accession>
<dbReference type="Proteomes" id="UP000002027">
    <property type="component" value="Chromosome 1"/>
</dbReference>
<name>D1C126_SPHTD</name>
<gene>
    <name evidence="1" type="ordered locus">Sthe_0505</name>
</gene>
<dbReference type="InterPro" id="IPR043707">
    <property type="entry name" value="DUF5647"/>
</dbReference>
<reference evidence="1 2" key="2">
    <citation type="journal article" date="2010" name="Stand. Genomic Sci.">
        <title>Complete genome sequence of Desulfohalobium retbaense type strain (HR(100)).</title>
        <authorList>
            <person name="Spring S."/>
            <person name="Nolan M."/>
            <person name="Lapidus A."/>
            <person name="Glavina Del Rio T."/>
            <person name="Copeland A."/>
            <person name="Tice H."/>
            <person name="Cheng J.F."/>
            <person name="Lucas S."/>
            <person name="Land M."/>
            <person name="Chen F."/>
            <person name="Bruce D."/>
            <person name="Goodwin L."/>
            <person name="Pitluck S."/>
            <person name="Ivanova N."/>
            <person name="Mavromatis K."/>
            <person name="Mikhailova N."/>
            <person name="Pati A."/>
            <person name="Chen A."/>
            <person name="Palaniappan K."/>
            <person name="Hauser L."/>
            <person name="Chang Y.J."/>
            <person name="Jeffries C.D."/>
            <person name="Munk C."/>
            <person name="Kiss H."/>
            <person name="Chain P."/>
            <person name="Han C."/>
            <person name="Brettin T."/>
            <person name="Detter J.C."/>
            <person name="Schuler E."/>
            <person name="Goker M."/>
            <person name="Rohde M."/>
            <person name="Bristow J."/>
            <person name="Eisen J.A."/>
            <person name="Markowitz V."/>
            <person name="Hugenholtz P."/>
            <person name="Kyrpides N.C."/>
            <person name="Klenk H.P."/>
        </authorList>
    </citation>
    <scope>NUCLEOTIDE SEQUENCE [LARGE SCALE GENOMIC DNA]</scope>
    <source>
        <strain evidence="2">ATCC 49802 / DSM 20745 / S 6022</strain>
    </source>
</reference>
<organism evidence="1 2">
    <name type="scientific">Sphaerobacter thermophilus (strain ATCC 49802 / DSM 20745 / KCCM 41009 / NCIMB 13125 / S 6022)</name>
    <dbReference type="NCBI Taxonomy" id="479434"/>
    <lineage>
        <taxon>Bacteria</taxon>
        <taxon>Pseudomonadati</taxon>
        <taxon>Thermomicrobiota</taxon>
        <taxon>Thermomicrobia</taxon>
        <taxon>Sphaerobacterales</taxon>
        <taxon>Sphaerobacterineae</taxon>
        <taxon>Sphaerobacteraceae</taxon>
        <taxon>Sphaerobacter</taxon>
    </lineage>
</organism>
<proteinExistence type="predicted"/>
<dbReference type="HOGENOM" id="CLU_2636232_0_0_0"/>
<protein>
    <submittedName>
        <fullName evidence="1">Uncharacterized protein</fullName>
    </submittedName>
</protein>
<reference evidence="2" key="1">
    <citation type="submission" date="2009-11" db="EMBL/GenBank/DDBJ databases">
        <title>The complete chromosome 1 of Sphaerobacter thermophilus DSM 20745.</title>
        <authorList>
            <person name="Lucas S."/>
            <person name="Copeland A."/>
            <person name="Lapidus A."/>
            <person name="Glavina del Rio T."/>
            <person name="Dalin E."/>
            <person name="Tice H."/>
            <person name="Bruce D."/>
            <person name="Goodwin L."/>
            <person name="Pitluck S."/>
            <person name="Kyrpides N."/>
            <person name="Mavromatis K."/>
            <person name="Ivanova N."/>
            <person name="Mikhailova N."/>
            <person name="LaButti K.M."/>
            <person name="Clum A."/>
            <person name="Sun H.I."/>
            <person name="Brettin T."/>
            <person name="Detter J.C."/>
            <person name="Han C."/>
            <person name="Larimer F."/>
            <person name="Land M."/>
            <person name="Hauser L."/>
            <person name="Markowitz V."/>
            <person name="Cheng J.F."/>
            <person name="Hugenholtz P."/>
            <person name="Woyke T."/>
            <person name="Wu D."/>
            <person name="Steenblock K."/>
            <person name="Schneider S."/>
            <person name="Pukall R."/>
            <person name="Goeker M."/>
            <person name="Klenk H.P."/>
            <person name="Eisen J.A."/>
        </authorList>
    </citation>
    <scope>NUCLEOTIDE SEQUENCE [LARGE SCALE GENOMIC DNA]</scope>
    <source>
        <strain evidence="2">ATCC 49802 / DSM 20745 / S 6022</strain>
    </source>
</reference>